<evidence type="ECO:0000256" key="12">
    <source>
        <dbReference type="PIRSR" id="PIRSR000239-1"/>
    </source>
</evidence>
<evidence type="ECO:0000256" key="3">
    <source>
        <dbReference type="ARBA" id="ARBA00013017"/>
    </source>
</evidence>
<keyword evidence="5" id="KW-0049">Antioxidant</keyword>
<keyword evidence="8" id="KW-0676">Redox-active center</keyword>
<protein>
    <recommendedName>
        <fullName evidence="3">thioredoxin-dependent peroxiredoxin</fullName>
        <ecNumber evidence="3">1.11.1.24</ecNumber>
    </recommendedName>
    <alternativeName>
        <fullName evidence="9">Thioredoxin peroxidase</fullName>
    </alternativeName>
</protein>
<evidence type="ECO:0000256" key="9">
    <source>
        <dbReference type="ARBA" id="ARBA00032824"/>
    </source>
</evidence>
<dbReference type="EMBL" id="MHLU01000172">
    <property type="protein sequence ID" value="OGZ16542.1"/>
    <property type="molecule type" value="Genomic_DNA"/>
</dbReference>
<evidence type="ECO:0000256" key="7">
    <source>
        <dbReference type="ARBA" id="ARBA00023157"/>
    </source>
</evidence>
<dbReference type="GO" id="GO:0008379">
    <property type="term" value="F:thioredoxin peroxidase activity"/>
    <property type="evidence" value="ECO:0007669"/>
    <property type="project" value="TreeGrafter"/>
</dbReference>
<evidence type="ECO:0000313" key="14">
    <source>
        <dbReference type="EMBL" id="OGZ16542.1"/>
    </source>
</evidence>
<keyword evidence="6" id="KW-0560">Oxidoreductase</keyword>
<gene>
    <name evidence="14" type="ORF">A2494_04345</name>
</gene>
<evidence type="ECO:0000256" key="8">
    <source>
        <dbReference type="ARBA" id="ARBA00023284"/>
    </source>
</evidence>
<dbReference type="PROSITE" id="PS51352">
    <property type="entry name" value="THIOREDOXIN_2"/>
    <property type="match status" value="1"/>
</dbReference>
<keyword evidence="4" id="KW-0575">Peroxidase</keyword>
<feature type="non-terminal residue" evidence="14">
    <location>
        <position position="154"/>
    </location>
</feature>
<dbReference type="Proteomes" id="UP000178106">
    <property type="component" value="Unassembled WGS sequence"/>
</dbReference>
<dbReference type="PANTHER" id="PTHR42801">
    <property type="entry name" value="THIOREDOXIN-DEPENDENT PEROXIDE REDUCTASE"/>
    <property type="match status" value="1"/>
</dbReference>
<evidence type="ECO:0000259" key="13">
    <source>
        <dbReference type="PROSITE" id="PS51352"/>
    </source>
</evidence>
<comment type="catalytic activity">
    <reaction evidence="11">
        <text>a hydroperoxide + [thioredoxin]-dithiol = an alcohol + [thioredoxin]-disulfide + H2O</text>
        <dbReference type="Rhea" id="RHEA:62620"/>
        <dbReference type="Rhea" id="RHEA-COMP:10698"/>
        <dbReference type="Rhea" id="RHEA-COMP:10700"/>
        <dbReference type="ChEBI" id="CHEBI:15377"/>
        <dbReference type="ChEBI" id="CHEBI:29950"/>
        <dbReference type="ChEBI" id="CHEBI:30879"/>
        <dbReference type="ChEBI" id="CHEBI:35924"/>
        <dbReference type="ChEBI" id="CHEBI:50058"/>
        <dbReference type="EC" id="1.11.1.24"/>
    </reaction>
</comment>
<dbReference type="AlphaFoldDB" id="A0A1G2DT10"/>
<dbReference type="CDD" id="cd03017">
    <property type="entry name" value="PRX_BCP"/>
    <property type="match status" value="1"/>
</dbReference>
<dbReference type="SUPFAM" id="SSF52833">
    <property type="entry name" value="Thioredoxin-like"/>
    <property type="match status" value="1"/>
</dbReference>
<name>A0A1G2DT10_9BACT</name>
<evidence type="ECO:0000256" key="10">
    <source>
        <dbReference type="ARBA" id="ARBA00038489"/>
    </source>
</evidence>
<comment type="caution">
    <text evidence="14">The sequence shown here is derived from an EMBL/GenBank/DDBJ whole genome shotgun (WGS) entry which is preliminary data.</text>
</comment>
<comment type="similarity">
    <text evidence="10">Belongs to the peroxiredoxin family. BCP/PrxQ subfamily.</text>
</comment>
<feature type="active site" description="Cysteine sulfenic acid (-SOH) intermediate; for peroxidase activity" evidence="12">
    <location>
        <position position="50"/>
    </location>
</feature>
<dbReference type="InterPro" id="IPR036249">
    <property type="entry name" value="Thioredoxin-like_sf"/>
</dbReference>
<dbReference type="InterPro" id="IPR050924">
    <property type="entry name" value="Peroxiredoxin_BCP/PrxQ"/>
</dbReference>
<dbReference type="InterPro" id="IPR024706">
    <property type="entry name" value="Peroxiredoxin_AhpC-typ"/>
</dbReference>
<dbReference type="InterPro" id="IPR013766">
    <property type="entry name" value="Thioredoxin_domain"/>
</dbReference>
<dbReference type="GO" id="GO:0034599">
    <property type="term" value="P:cellular response to oxidative stress"/>
    <property type="evidence" value="ECO:0007669"/>
    <property type="project" value="TreeGrafter"/>
</dbReference>
<dbReference type="FunFam" id="3.40.30.10:FF:000007">
    <property type="entry name" value="Thioredoxin-dependent thiol peroxidase"/>
    <property type="match status" value="1"/>
</dbReference>
<dbReference type="GO" id="GO:0045454">
    <property type="term" value="P:cell redox homeostasis"/>
    <property type="evidence" value="ECO:0007669"/>
    <property type="project" value="TreeGrafter"/>
</dbReference>
<evidence type="ECO:0000256" key="11">
    <source>
        <dbReference type="ARBA" id="ARBA00049091"/>
    </source>
</evidence>
<accession>A0A1G2DT10</accession>
<dbReference type="EC" id="1.11.1.24" evidence="3"/>
<evidence type="ECO:0000256" key="2">
    <source>
        <dbReference type="ARBA" id="ARBA00011245"/>
    </source>
</evidence>
<dbReference type="PIRSF" id="PIRSF000239">
    <property type="entry name" value="AHPC"/>
    <property type="match status" value="1"/>
</dbReference>
<dbReference type="Pfam" id="PF00578">
    <property type="entry name" value="AhpC-TSA"/>
    <property type="match status" value="1"/>
</dbReference>
<comment type="function">
    <text evidence="1">Thiol-specific peroxidase that catalyzes the reduction of hydrogen peroxide and organic hydroperoxides to water and alcohols, respectively. Plays a role in cell protection against oxidative stress by detoxifying peroxides and as sensor of hydrogen peroxide-mediated signaling events.</text>
</comment>
<organism evidence="14 15">
    <name type="scientific">Candidatus Lloydbacteria bacterium RIFOXYC12_FULL_46_25</name>
    <dbReference type="NCBI Taxonomy" id="1798670"/>
    <lineage>
        <taxon>Bacteria</taxon>
        <taxon>Candidatus Lloydiibacteriota</taxon>
    </lineage>
</organism>
<sequence length="154" mass="17267">MAIKKVKIEEGEFAPDFTLSSSEGSTVTLSVLRGKRVVLYFYPKDLTPGCTTEAHEFSELAKKFQKKDVLIFGVSADSVARHKKFIEKEGITFPLLSDEGKEMLIAYGVWVEKSMYGKKYMGIERSTFIIDAEGKFAKIYRKVKPEGHAVCVLG</sequence>
<evidence type="ECO:0000313" key="15">
    <source>
        <dbReference type="Proteomes" id="UP000178106"/>
    </source>
</evidence>
<comment type="subunit">
    <text evidence="2">Monomer.</text>
</comment>
<evidence type="ECO:0000256" key="6">
    <source>
        <dbReference type="ARBA" id="ARBA00023002"/>
    </source>
</evidence>
<keyword evidence="7" id="KW-1015">Disulfide bond</keyword>
<dbReference type="InterPro" id="IPR000866">
    <property type="entry name" value="AhpC/TSA"/>
</dbReference>
<dbReference type="NCBIfam" id="NF006960">
    <property type="entry name" value="PRK09437.1"/>
    <property type="match status" value="1"/>
</dbReference>
<dbReference type="PANTHER" id="PTHR42801:SF4">
    <property type="entry name" value="AHPC_TSA FAMILY PROTEIN"/>
    <property type="match status" value="1"/>
</dbReference>
<evidence type="ECO:0000256" key="4">
    <source>
        <dbReference type="ARBA" id="ARBA00022559"/>
    </source>
</evidence>
<evidence type="ECO:0000256" key="1">
    <source>
        <dbReference type="ARBA" id="ARBA00003330"/>
    </source>
</evidence>
<dbReference type="Gene3D" id="3.40.30.10">
    <property type="entry name" value="Glutaredoxin"/>
    <property type="match status" value="1"/>
</dbReference>
<proteinExistence type="inferred from homology"/>
<feature type="domain" description="Thioredoxin" evidence="13">
    <location>
        <begin position="8"/>
        <end position="154"/>
    </location>
</feature>
<dbReference type="GO" id="GO:0005737">
    <property type="term" value="C:cytoplasm"/>
    <property type="evidence" value="ECO:0007669"/>
    <property type="project" value="TreeGrafter"/>
</dbReference>
<evidence type="ECO:0000256" key="5">
    <source>
        <dbReference type="ARBA" id="ARBA00022862"/>
    </source>
</evidence>
<reference evidence="14 15" key="1">
    <citation type="journal article" date="2016" name="Nat. Commun.">
        <title>Thousands of microbial genomes shed light on interconnected biogeochemical processes in an aquifer system.</title>
        <authorList>
            <person name="Anantharaman K."/>
            <person name="Brown C.T."/>
            <person name="Hug L.A."/>
            <person name="Sharon I."/>
            <person name="Castelle C.J."/>
            <person name="Probst A.J."/>
            <person name="Thomas B.C."/>
            <person name="Singh A."/>
            <person name="Wilkins M.J."/>
            <person name="Karaoz U."/>
            <person name="Brodie E.L."/>
            <person name="Williams K.H."/>
            <person name="Hubbard S.S."/>
            <person name="Banfield J.F."/>
        </authorList>
    </citation>
    <scope>NUCLEOTIDE SEQUENCE [LARGE SCALE GENOMIC DNA]</scope>
</reference>